<dbReference type="AlphaFoldDB" id="A0A8S9P0I3"/>
<name>A0A8S9P0I3_BRACR</name>
<evidence type="ECO:0000256" key="1">
    <source>
        <dbReference type="SAM" id="MobiDB-lite"/>
    </source>
</evidence>
<reference evidence="2" key="1">
    <citation type="submission" date="2019-12" db="EMBL/GenBank/DDBJ databases">
        <title>Genome sequencing and annotation of Brassica cretica.</title>
        <authorList>
            <person name="Studholme D.J."/>
            <person name="Sarris P."/>
        </authorList>
    </citation>
    <scope>NUCLEOTIDE SEQUENCE</scope>
    <source>
        <strain evidence="2">PFS-109/04</strain>
        <tissue evidence="2">Leaf</tissue>
    </source>
</reference>
<evidence type="ECO:0000313" key="3">
    <source>
        <dbReference type="Proteomes" id="UP000712600"/>
    </source>
</evidence>
<evidence type="ECO:0000313" key="2">
    <source>
        <dbReference type="EMBL" id="KAF3507042.1"/>
    </source>
</evidence>
<protein>
    <submittedName>
        <fullName evidence="2">Uncharacterized protein</fullName>
    </submittedName>
</protein>
<comment type="caution">
    <text evidence="2">The sequence shown here is derived from an EMBL/GenBank/DDBJ whole genome shotgun (WGS) entry which is preliminary data.</text>
</comment>
<sequence length="134" mass="14820">MASWTISRLAARCTASWTVSRLSNSPYGELDPPSDPPSGKLDKSLDEPHPTRPMASGIDQSNLPLRKLDELHPTRPRRGGSTKSNSPLGELDQSFPIRHYASRISPMLCIPVSVTPPFGPRSNCLLFRLDRSNR</sequence>
<feature type="region of interest" description="Disordered" evidence="1">
    <location>
        <begin position="22"/>
        <end position="92"/>
    </location>
</feature>
<dbReference type="Proteomes" id="UP000712600">
    <property type="component" value="Unassembled WGS sequence"/>
</dbReference>
<gene>
    <name evidence="2" type="ORF">F2Q69_00005481</name>
</gene>
<accession>A0A8S9P0I3</accession>
<dbReference type="EMBL" id="QGKX02001521">
    <property type="protein sequence ID" value="KAF3507042.1"/>
    <property type="molecule type" value="Genomic_DNA"/>
</dbReference>
<feature type="compositionally biased region" description="Basic and acidic residues" evidence="1">
    <location>
        <begin position="40"/>
        <end position="50"/>
    </location>
</feature>
<organism evidence="2 3">
    <name type="scientific">Brassica cretica</name>
    <name type="common">Mustard</name>
    <dbReference type="NCBI Taxonomy" id="69181"/>
    <lineage>
        <taxon>Eukaryota</taxon>
        <taxon>Viridiplantae</taxon>
        <taxon>Streptophyta</taxon>
        <taxon>Embryophyta</taxon>
        <taxon>Tracheophyta</taxon>
        <taxon>Spermatophyta</taxon>
        <taxon>Magnoliopsida</taxon>
        <taxon>eudicotyledons</taxon>
        <taxon>Gunneridae</taxon>
        <taxon>Pentapetalae</taxon>
        <taxon>rosids</taxon>
        <taxon>malvids</taxon>
        <taxon>Brassicales</taxon>
        <taxon>Brassicaceae</taxon>
        <taxon>Brassiceae</taxon>
        <taxon>Brassica</taxon>
    </lineage>
</organism>
<proteinExistence type="predicted"/>